<reference evidence="2 3" key="1">
    <citation type="journal article" date="2012" name="Stand. Genomic Sci.">
        <title>Complete genome sequence of Pyrobaculum oguniense.</title>
        <authorList>
            <person name="Bernick D.L."/>
            <person name="Karplus K."/>
            <person name="Lui L.M."/>
            <person name="Coker J.K."/>
            <person name="Murphy J.N."/>
            <person name="Chan P.P."/>
            <person name="Cozen A.E."/>
            <person name="Lowe T.M."/>
        </authorList>
    </citation>
    <scope>NUCLEOTIDE SEQUENCE [LARGE SCALE GENOMIC DNA]</scope>
    <source>
        <strain evidence="2 3">TE7</strain>
    </source>
</reference>
<dbReference type="eggNOG" id="arCOG03725">
    <property type="taxonomic scope" value="Archaea"/>
</dbReference>
<dbReference type="KEGG" id="pog:Pogu_1973"/>
<evidence type="ECO:0000256" key="1">
    <source>
        <dbReference type="SAM" id="Coils"/>
    </source>
</evidence>
<dbReference type="Proteomes" id="UP000009062">
    <property type="component" value="Chromosome"/>
</dbReference>
<organism evidence="2 3">
    <name type="scientific">Pyrobaculum oguniense (strain DSM 13380 / JCM 10595 / TE7)</name>
    <dbReference type="NCBI Taxonomy" id="698757"/>
    <lineage>
        <taxon>Archaea</taxon>
        <taxon>Thermoproteota</taxon>
        <taxon>Thermoprotei</taxon>
        <taxon>Thermoproteales</taxon>
        <taxon>Thermoproteaceae</taxon>
        <taxon>Pyrobaculum</taxon>
    </lineage>
</organism>
<feature type="coiled-coil region" evidence="1">
    <location>
        <begin position="41"/>
        <end position="93"/>
    </location>
</feature>
<dbReference type="EMBL" id="CP003316">
    <property type="protein sequence ID" value="AFA40000.1"/>
    <property type="molecule type" value="Genomic_DNA"/>
</dbReference>
<dbReference type="AlphaFoldDB" id="H6QCN2"/>
<sequence length="117" mass="13342">MDVSEIVAILLTKGVDRVLSDLPSLIKEKKIEKDDLQIILLYATIENLRNMNAKLDEVKKEIISVQTDIREMHKDLRERLDLIINQMRVLNSNIAATYELTSKVVAKLMERGIAPLA</sequence>
<protein>
    <submittedName>
        <fullName evidence="2">Uncharacterized protein</fullName>
    </submittedName>
</protein>
<evidence type="ECO:0000313" key="3">
    <source>
        <dbReference type="Proteomes" id="UP000009062"/>
    </source>
</evidence>
<keyword evidence="3" id="KW-1185">Reference proteome</keyword>
<dbReference type="HOGENOM" id="CLU_1773280_0_0_2"/>
<evidence type="ECO:0000313" key="2">
    <source>
        <dbReference type="EMBL" id="AFA40000.1"/>
    </source>
</evidence>
<proteinExistence type="predicted"/>
<accession>H6QCN2</accession>
<name>H6QCN2_PYROT</name>
<gene>
    <name evidence="2" type="ordered locus">Pogu_1973</name>
</gene>
<keyword evidence="1" id="KW-0175">Coiled coil</keyword>